<evidence type="ECO:0000256" key="5">
    <source>
        <dbReference type="PROSITE-ProRule" id="PRU01161"/>
    </source>
</evidence>
<proteinExistence type="inferred from homology"/>
<feature type="domain" description="PNPLA" evidence="7">
    <location>
        <begin position="52"/>
        <end position="243"/>
    </location>
</feature>
<evidence type="ECO:0000313" key="8">
    <source>
        <dbReference type="EMBL" id="QSI76126.1"/>
    </source>
</evidence>
<dbReference type="PANTHER" id="PTHR14226">
    <property type="entry name" value="NEUROPATHY TARGET ESTERASE/SWISS CHEESE D.MELANOGASTER"/>
    <property type="match status" value="1"/>
</dbReference>
<comment type="similarity">
    <text evidence="1">Belongs to the NTE family.</text>
</comment>
<feature type="short sequence motif" description="GXGXXG" evidence="5">
    <location>
        <begin position="56"/>
        <end position="61"/>
    </location>
</feature>
<evidence type="ECO:0000256" key="3">
    <source>
        <dbReference type="ARBA" id="ARBA00022963"/>
    </source>
</evidence>
<dbReference type="InterPro" id="IPR050301">
    <property type="entry name" value="NTE"/>
</dbReference>
<evidence type="ECO:0000256" key="2">
    <source>
        <dbReference type="ARBA" id="ARBA00022801"/>
    </source>
</evidence>
<keyword evidence="9" id="KW-1185">Reference proteome</keyword>
<accession>A0ABX7M5B1</accession>
<evidence type="ECO:0000256" key="4">
    <source>
        <dbReference type="ARBA" id="ARBA00023098"/>
    </source>
</evidence>
<feature type="active site" description="Nucleophile" evidence="5">
    <location>
        <position position="85"/>
    </location>
</feature>
<keyword evidence="3 5" id="KW-0442">Lipid degradation</keyword>
<dbReference type="InterPro" id="IPR002641">
    <property type="entry name" value="PNPLA_dom"/>
</dbReference>
<dbReference type="PROSITE" id="PS51635">
    <property type="entry name" value="PNPLA"/>
    <property type="match status" value="1"/>
</dbReference>
<dbReference type="SUPFAM" id="SSF52151">
    <property type="entry name" value="FabD/lysophospholipase-like"/>
    <property type="match status" value="1"/>
</dbReference>
<name>A0ABX7M5B1_9RHOO</name>
<evidence type="ECO:0000256" key="1">
    <source>
        <dbReference type="ARBA" id="ARBA00006636"/>
    </source>
</evidence>
<keyword evidence="6" id="KW-0732">Signal</keyword>
<feature type="short sequence motif" description="GXSXG" evidence="5">
    <location>
        <begin position="83"/>
        <end position="87"/>
    </location>
</feature>
<dbReference type="InterPro" id="IPR016035">
    <property type="entry name" value="Acyl_Trfase/lysoPLipase"/>
</dbReference>
<dbReference type="InterPro" id="IPR001423">
    <property type="entry name" value="LysoPLipase_patatin_CS"/>
</dbReference>
<evidence type="ECO:0000313" key="9">
    <source>
        <dbReference type="Proteomes" id="UP000663570"/>
    </source>
</evidence>
<feature type="chain" id="PRO_5045659115" evidence="6">
    <location>
        <begin position="23"/>
        <end position="759"/>
    </location>
</feature>
<feature type="active site" description="Proton acceptor" evidence="5">
    <location>
        <position position="230"/>
    </location>
</feature>
<dbReference type="RefSeq" id="WP_206253894.1">
    <property type="nucleotide sequence ID" value="NZ_CP071060.1"/>
</dbReference>
<dbReference type="PANTHER" id="PTHR14226:SF29">
    <property type="entry name" value="NEUROPATHY TARGET ESTERASE SWS"/>
    <property type="match status" value="1"/>
</dbReference>
<dbReference type="Gene3D" id="3.40.1090.10">
    <property type="entry name" value="Cytosolic phospholipase A2 catalytic domain"/>
    <property type="match status" value="2"/>
</dbReference>
<evidence type="ECO:0000256" key="6">
    <source>
        <dbReference type="SAM" id="SignalP"/>
    </source>
</evidence>
<keyword evidence="2 5" id="KW-0378">Hydrolase</keyword>
<dbReference type="PROSITE" id="PS01237">
    <property type="entry name" value="UPF0028"/>
    <property type="match status" value="1"/>
</dbReference>
<dbReference type="Pfam" id="PF01734">
    <property type="entry name" value="Patatin"/>
    <property type="match status" value="1"/>
</dbReference>
<keyword evidence="4 5" id="KW-0443">Lipid metabolism</keyword>
<evidence type="ECO:0000259" key="7">
    <source>
        <dbReference type="PROSITE" id="PS51635"/>
    </source>
</evidence>
<dbReference type="Proteomes" id="UP000663570">
    <property type="component" value="Chromosome"/>
</dbReference>
<feature type="signal peptide" evidence="6">
    <location>
        <begin position="1"/>
        <end position="22"/>
    </location>
</feature>
<sequence>MKRLIPTLCTALAVICAPTAQSAPKSAPKALPKAEATSKVAAAPAKRPRVGLVLGGGGARGLAHVGVLEQLERLHVPIDCIAGTSAGALIGGIYASGMPLPEIRRRLEDADWDKLIAGSPDRRNLPYLRKKDDYQNLAAMTFGVDEDGLKVPRSVVGSQLIDRFLREMTRDIYRESFNDLPIPFEAVATDLERGDMRVFKGGDLAIALRASMAVPGVFDVVSDNGRLLVDGMFVRNLPIENLKEKTPGSCAADVVIVVDVGTPMLKPDEIRTFVDVAAQAMNIATGRNVLEQRKLLAPGDVLIEPDLEGYSPASFTSVKDIIERGSAATLPLEAQLATLAVDDSAYRAWLAGIATRASESQKPYDRLEVAQTRFVPPDRVEGVITGKTPPATQEQLLERFDSLYDTGDFDSINYRLHDAGGQQVATVTPLERSVGPNYLRMGIDFKLDTYRTATISFLGNYQMTWLNRWGAQWRNDLRLGADSSLRSEIYQPIGHSPTFVVGGVWWGSSSLPLFDAEGNRLFEIGVNRRGAEVGGGYGLGRYGEFRLTAFSEHVEGEVLTGGIGVSTNAATRLYGGRAQLVIDQLDNPKWPRHGYFLRADYAAGHIKDQDDLAQLVEVDGDLAGTFGTFTVRSTARVRGSLDQRLSTVPIPYQLGGFLQVSGMQTNELTGARTALGRVMAYKQISSLLPQLGSGIYVGGSLEAGKVWNQIFTGTNTKIIPAGSAYLGVDTLLGPLYLGAGWADYNGGKWAGYLYLGYTN</sequence>
<gene>
    <name evidence="8" type="ORF">JY500_16855</name>
</gene>
<organism evidence="8 9">
    <name type="scientific">Niveibacterium microcysteis</name>
    <dbReference type="NCBI Taxonomy" id="2811415"/>
    <lineage>
        <taxon>Bacteria</taxon>
        <taxon>Pseudomonadati</taxon>
        <taxon>Pseudomonadota</taxon>
        <taxon>Betaproteobacteria</taxon>
        <taxon>Rhodocyclales</taxon>
        <taxon>Rhodocyclaceae</taxon>
        <taxon>Niveibacterium</taxon>
    </lineage>
</organism>
<protein>
    <submittedName>
        <fullName evidence="8">Patatin-like phospholipase family protein</fullName>
    </submittedName>
</protein>
<reference evidence="8 9" key="1">
    <citation type="submission" date="2021-02" db="EMBL/GenBank/DDBJ databases">
        <title>Niveibacterium changnyeongensis HC41.</title>
        <authorList>
            <person name="Kang M."/>
        </authorList>
    </citation>
    <scope>NUCLEOTIDE SEQUENCE [LARGE SCALE GENOMIC DNA]</scope>
    <source>
        <strain evidence="8 9">HC41</strain>
    </source>
</reference>
<comment type="caution">
    <text evidence="5">Lacks conserved residue(s) required for the propagation of feature annotation.</text>
</comment>
<dbReference type="EMBL" id="CP071060">
    <property type="protein sequence ID" value="QSI76126.1"/>
    <property type="molecule type" value="Genomic_DNA"/>
</dbReference>